<organism evidence="1 2">
    <name type="scientific">Rubricoccus marinus</name>
    <dbReference type="NCBI Taxonomy" id="716817"/>
    <lineage>
        <taxon>Bacteria</taxon>
        <taxon>Pseudomonadati</taxon>
        <taxon>Rhodothermota</taxon>
        <taxon>Rhodothermia</taxon>
        <taxon>Rhodothermales</taxon>
        <taxon>Rubricoccaceae</taxon>
        <taxon>Rubricoccus</taxon>
    </lineage>
</organism>
<sequence>MNYGYLPSWISTELERLGRLIEYVNGFLTDQAADAEAAQQTALDAHVEAQTTDSFMDFFAAGMEANEVSEAFPNLIYASLFLSLYSFLENTLDQLTKYLAREEGEGKVTPKELSHRGIFRSQVYHQKVMDIPFPDQSDAWERVEGYNRVRNSLIHSYGRVSADGGSNALRSFISATNGVEIVTGSWNQEQLSLNYDFVKLAYEDVVSVLRDLAEVYAQRSA</sequence>
<dbReference type="AlphaFoldDB" id="A0A259TZH3"/>
<dbReference type="InParanoid" id="A0A259TZH3"/>
<reference evidence="1 2" key="1">
    <citation type="submission" date="2016-11" db="EMBL/GenBank/DDBJ databases">
        <title>Study of marine rhodopsin-containing bacteria.</title>
        <authorList>
            <person name="Yoshizawa S."/>
            <person name="Kumagai Y."/>
            <person name="Kogure K."/>
        </authorList>
    </citation>
    <scope>NUCLEOTIDE SEQUENCE [LARGE SCALE GENOMIC DNA]</scope>
    <source>
        <strain evidence="1 2">SG-29</strain>
    </source>
</reference>
<keyword evidence="2" id="KW-1185">Reference proteome</keyword>
<comment type="caution">
    <text evidence="1">The sequence shown here is derived from an EMBL/GenBank/DDBJ whole genome shotgun (WGS) entry which is preliminary data.</text>
</comment>
<accession>A0A259TZH3</accession>
<dbReference type="EMBL" id="MQWB01000001">
    <property type="protein sequence ID" value="OZC03121.1"/>
    <property type="molecule type" value="Genomic_DNA"/>
</dbReference>
<protein>
    <recommendedName>
        <fullName evidence="3">RiboL-PSP-HEPN domain-containing protein</fullName>
    </recommendedName>
</protein>
<evidence type="ECO:0008006" key="3">
    <source>
        <dbReference type="Google" id="ProtNLM"/>
    </source>
</evidence>
<evidence type="ECO:0000313" key="2">
    <source>
        <dbReference type="Proteomes" id="UP000216446"/>
    </source>
</evidence>
<evidence type="ECO:0000313" key="1">
    <source>
        <dbReference type="EMBL" id="OZC03121.1"/>
    </source>
</evidence>
<name>A0A259TZH3_9BACT</name>
<proteinExistence type="predicted"/>
<gene>
    <name evidence="1" type="ORF">BSZ36_09130</name>
</gene>
<dbReference type="OrthoDB" id="793993at2"/>
<dbReference type="Proteomes" id="UP000216446">
    <property type="component" value="Unassembled WGS sequence"/>
</dbReference>
<dbReference type="RefSeq" id="WP_094548135.1">
    <property type="nucleotide sequence ID" value="NZ_MQWB01000001.1"/>
</dbReference>